<evidence type="ECO:0000259" key="2">
    <source>
        <dbReference type="Pfam" id="PF01408"/>
    </source>
</evidence>
<evidence type="ECO:0000259" key="3">
    <source>
        <dbReference type="Pfam" id="PF02894"/>
    </source>
</evidence>
<feature type="domain" description="Gfo/Idh/MocA-like oxidoreductase N-terminal" evidence="2">
    <location>
        <begin position="4"/>
        <end position="124"/>
    </location>
</feature>
<dbReference type="PANTHER" id="PTHR43377">
    <property type="entry name" value="BILIVERDIN REDUCTASE A"/>
    <property type="match status" value="1"/>
</dbReference>
<dbReference type="Pfam" id="PF01408">
    <property type="entry name" value="GFO_IDH_MocA"/>
    <property type="match status" value="1"/>
</dbReference>
<evidence type="ECO:0000313" key="4">
    <source>
        <dbReference type="EMBL" id="CAG7650239.1"/>
    </source>
</evidence>
<dbReference type="InterPro" id="IPR000683">
    <property type="entry name" value="Gfo/Idh/MocA-like_OxRdtase_N"/>
</dbReference>
<keyword evidence="4" id="KW-0560">Oxidoreductase</keyword>
<comment type="caution">
    <text evidence="4">The sequence shown here is derived from an EMBL/GenBank/DDBJ whole genome shotgun (WGS) entry which is preliminary data.</text>
</comment>
<dbReference type="InterPro" id="IPR051450">
    <property type="entry name" value="Gfo/Idh/MocA_Oxidoreductases"/>
</dbReference>
<dbReference type="EMBL" id="CAJVCE010000014">
    <property type="protein sequence ID" value="CAG7650239.1"/>
    <property type="molecule type" value="Genomic_DNA"/>
</dbReference>
<comment type="similarity">
    <text evidence="1">Belongs to the Gfo/Idh/MocA family.</text>
</comment>
<organism evidence="4 5">
    <name type="scientific">Paenibacillus allorhizosphaerae</name>
    <dbReference type="NCBI Taxonomy" id="2849866"/>
    <lineage>
        <taxon>Bacteria</taxon>
        <taxon>Bacillati</taxon>
        <taxon>Bacillota</taxon>
        <taxon>Bacilli</taxon>
        <taxon>Bacillales</taxon>
        <taxon>Paenibacillaceae</taxon>
        <taxon>Paenibacillus</taxon>
    </lineage>
</organism>
<reference evidence="4 5" key="1">
    <citation type="submission" date="2021-06" db="EMBL/GenBank/DDBJ databases">
        <authorList>
            <person name="Criscuolo A."/>
        </authorList>
    </citation>
    <scope>NUCLEOTIDE SEQUENCE [LARGE SCALE GENOMIC DNA]</scope>
    <source>
        <strain evidence="5">CIP 111802</strain>
    </source>
</reference>
<dbReference type="Proteomes" id="UP000730618">
    <property type="component" value="Unassembled WGS sequence"/>
</dbReference>
<dbReference type="EC" id="1.-.-.-" evidence="4"/>
<protein>
    <submittedName>
        <fullName evidence="4">Oxidoreductase YteT</fullName>
        <ecNumber evidence="4">1.-.-.-</ecNumber>
    </submittedName>
</protein>
<dbReference type="GO" id="GO:0016491">
    <property type="term" value="F:oxidoreductase activity"/>
    <property type="evidence" value="ECO:0007669"/>
    <property type="project" value="UniProtKB-KW"/>
</dbReference>
<sequence>MDPIRIGVIGTGGRSGISKYWHQPGGRSIIVAGADIRESELSRFAKELNSDVMTTLDYREMLERKDIDAIVITSPDYCHEEHAIAALQAGKHVFCEKPLAITVEGCDRILRTWKQSGKQLMVGFNMRYMNMFRTMKEIVDSGVIGEIKAVWVRHFVGRGGDYYYHDWHAKSANTTSLLLQKGSHDIDIIHWITGRNTVKVAAFGGLDYFGGERPDDLSCSNCPDSDTCVEFNTAPRRTQCAFRREVDVEDNNVVIMELEGGIKASYLQCHFTPDYHRNYTFIGTEGRLENSEPEGKVYVKTKRSHSERVLADRVYEIKSASGTHGGADPVICKDFVDMILEGKPPVATPLAGRMSVAVGCAATESIRSGGCVVHIPPCPLT</sequence>
<feature type="domain" description="Gfo/Idh/MocA-like oxidoreductase C-terminal" evidence="3">
    <location>
        <begin position="136"/>
        <end position="370"/>
    </location>
</feature>
<dbReference type="InterPro" id="IPR004104">
    <property type="entry name" value="Gfo/Idh/MocA-like_OxRdtase_C"/>
</dbReference>
<name>A0ABN7TPP5_9BACL</name>
<dbReference type="RefSeq" id="WP_218100947.1">
    <property type="nucleotide sequence ID" value="NZ_CAJVCE010000014.1"/>
</dbReference>
<dbReference type="PANTHER" id="PTHR43377:SF2">
    <property type="entry name" value="BINDING ROSSMANN FOLD OXIDOREDUCTASE, PUTATIVE (AFU_ORTHOLOGUE AFUA_4G00560)-RELATED"/>
    <property type="match status" value="1"/>
</dbReference>
<accession>A0ABN7TPP5</accession>
<gene>
    <name evidence="4" type="primary">yteT_8</name>
    <name evidence="4" type="ORF">PAECIP111802_04672</name>
</gene>
<keyword evidence="5" id="KW-1185">Reference proteome</keyword>
<proteinExistence type="inferred from homology"/>
<dbReference type="Pfam" id="PF02894">
    <property type="entry name" value="GFO_IDH_MocA_C"/>
    <property type="match status" value="1"/>
</dbReference>
<evidence type="ECO:0000313" key="5">
    <source>
        <dbReference type="Proteomes" id="UP000730618"/>
    </source>
</evidence>
<evidence type="ECO:0000256" key="1">
    <source>
        <dbReference type="ARBA" id="ARBA00010928"/>
    </source>
</evidence>